<dbReference type="NCBIfam" id="TIGR04272">
    <property type="entry name" value="cxxc_cxxc_Mbark"/>
    <property type="match status" value="1"/>
</dbReference>
<feature type="region of interest" description="Disordered" evidence="1">
    <location>
        <begin position="175"/>
        <end position="201"/>
    </location>
</feature>
<dbReference type="InterPro" id="IPR027417">
    <property type="entry name" value="P-loop_NTPase"/>
</dbReference>
<dbReference type="PATRIC" id="fig|1618648.3.peg.427"/>
<evidence type="ECO:0000256" key="1">
    <source>
        <dbReference type="SAM" id="MobiDB-lite"/>
    </source>
</evidence>
<dbReference type="Pfam" id="PF23477">
    <property type="entry name" value="zf_Tbcl_2"/>
    <property type="match status" value="1"/>
</dbReference>
<reference evidence="4 5" key="1">
    <citation type="journal article" date="2015" name="Nature">
        <title>rRNA introns, odd ribosomes, and small enigmatic genomes across a large radiation of phyla.</title>
        <authorList>
            <person name="Brown C.T."/>
            <person name="Hug L.A."/>
            <person name="Thomas B.C."/>
            <person name="Sharon I."/>
            <person name="Castelle C.J."/>
            <person name="Singh A."/>
            <person name="Wilkins M.J."/>
            <person name="Williams K.H."/>
            <person name="Banfield J.F."/>
        </authorList>
    </citation>
    <scope>NUCLEOTIDE SEQUENCE [LARGE SCALE GENOMIC DNA]</scope>
</reference>
<dbReference type="Proteomes" id="UP000033945">
    <property type="component" value="Unassembled WGS sequence"/>
</dbReference>
<feature type="non-terminal residue" evidence="4">
    <location>
        <position position="1"/>
    </location>
</feature>
<name>A0A0G1L493_9BACT</name>
<dbReference type="EMBL" id="LCIT01000004">
    <property type="protein sequence ID" value="KKT63412.1"/>
    <property type="molecule type" value="Genomic_DNA"/>
</dbReference>
<evidence type="ECO:0000313" key="5">
    <source>
        <dbReference type="Proteomes" id="UP000033945"/>
    </source>
</evidence>
<evidence type="ECO:0000259" key="2">
    <source>
        <dbReference type="Pfam" id="PF12696"/>
    </source>
</evidence>
<comment type="caution">
    <text evidence="4">The sequence shown here is derived from an EMBL/GenBank/DDBJ whole genome shotgun (WGS) entry which is preliminary data.</text>
</comment>
<dbReference type="Gene3D" id="3.40.50.300">
    <property type="entry name" value="P-loop containing nucleotide triphosphate hydrolases"/>
    <property type="match status" value="1"/>
</dbReference>
<dbReference type="InterPro" id="IPR026363">
    <property type="entry name" value="CxxC-x17-CxxC_dom"/>
</dbReference>
<accession>A0A0G1L493</accession>
<dbReference type="Pfam" id="PF12696">
    <property type="entry name" value="TraG-D_C"/>
    <property type="match status" value="1"/>
</dbReference>
<dbReference type="InterPro" id="IPR032689">
    <property type="entry name" value="TraG-D_C"/>
</dbReference>
<proteinExistence type="predicted"/>
<evidence type="ECO:0000313" key="4">
    <source>
        <dbReference type="EMBL" id="KKT63412.1"/>
    </source>
</evidence>
<feature type="domain" description="CxxC-x17-CxxC" evidence="3">
    <location>
        <begin position="214"/>
        <end position="242"/>
    </location>
</feature>
<feature type="domain" description="TraD/TraG TraM recognition site" evidence="2">
    <location>
        <begin position="31"/>
        <end position="93"/>
    </location>
</feature>
<organism evidence="4 5">
    <name type="scientific">Candidatus Giovannonibacteria bacterium GW2011_GWA2_44_26</name>
    <dbReference type="NCBI Taxonomy" id="1618648"/>
    <lineage>
        <taxon>Bacteria</taxon>
        <taxon>Candidatus Giovannoniibacteriota</taxon>
    </lineage>
</organism>
<dbReference type="AlphaFoldDB" id="A0A0G1L493"/>
<protein>
    <submittedName>
        <fullName evidence="4">Uncharacterized protein</fullName>
    </submittedName>
</protein>
<evidence type="ECO:0000259" key="3">
    <source>
        <dbReference type="Pfam" id="PF23477"/>
    </source>
</evidence>
<feature type="region of interest" description="Disordered" evidence="1">
    <location>
        <begin position="253"/>
        <end position="335"/>
    </location>
</feature>
<sequence length="335" mass="37469">RLIGAMLITKLYLAAMSRVDILEPERKDFFLYVDEFQNFASESFANILSEARKYRLSLILTHQYVAQMEEEVRDAVFGNVGTTVTFRVGAEDAELLEKEFSPEFMVEDIVNLGFANIYLRLMIDGVASHPFSAATLPPIQKLEHSFKDEIIEASRKNYGTSRAIVEEGVNKMMEDFGSDAQSPRERRPERGPASTSRLGGQVAAGVATKPVVPLYDAVCTVCGKKTQVPFPPDPNRPVFCKEHIGMAGRFKQAFTGQPAHQPRREESPRPRPSAGEFVLRQDTARTHQPFKRTENIQMLREALKKSLDAQKTQPQPAPKNESGSGTLKPGEKIEL</sequence>
<gene>
    <name evidence="4" type="ORF">UW55_C0004G0045</name>
</gene>
<dbReference type="SUPFAM" id="SSF52540">
    <property type="entry name" value="P-loop containing nucleoside triphosphate hydrolases"/>
    <property type="match status" value="1"/>
</dbReference>
<dbReference type="CDD" id="cd01127">
    <property type="entry name" value="TrwB_TraG_TraD_VirD4"/>
    <property type="match status" value="1"/>
</dbReference>